<feature type="transmembrane region" description="Helical" evidence="2">
    <location>
        <begin position="67"/>
        <end position="86"/>
    </location>
</feature>
<feature type="transmembrane region" description="Helical" evidence="2">
    <location>
        <begin position="42"/>
        <end position="61"/>
    </location>
</feature>
<dbReference type="Proteomes" id="UP000248889">
    <property type="component" value="Unassembled WGS sequence"/>
</dbReference>
<dbReference type="AlphaFoldDB" id="A0A2X0J3B9"/>
<reference evidence="3 4" key="1">
    <citation type="submission" date="2018-06" db="EMBL/GenBank/DDBJ databases">
        <title>Streptacidiphilus pinicola sp. nov., isolated from pine grove soil.</title>
        <authorList>
            <person name="Roh S.G."/>
            <person name="Park S."/>
            <person name="Kim M.-K."/>
            <person name="Yun B.-R."/>
            <person name="Park J."/>
            <person name="Kim M.J."/>
            <person name="Kim Y.S."/>
            <person name="Kim S.B."/>
        </authorList>
    </citation>
    <scope>NUCLEOTIDE SEQUENCE [LARGE SCALE GENOMIC DNA]</scope>
    <source>
        <strain evidence="3 4">MMS16-CNU450</strain>
    </source>
</reference>
<organism evidence="3 4">
    <name type="scientific">Streptacidiphilus pinicola</name>
    <dbReference type="NCBI Taxonomy" id="2219663"/>
    <lineage>
        <taxon>Bacteria</taxon>
        <taxon>Bacillati</taxon>
        <taxon>Actinomycetota</taxon>
        <taxon>Actinomycetes</taxon>
        <taxon>Kitasatosporales</taxon>
        <taxon>Streptomycetaceae</taxon>
        <taxon>Streptacidiphilus</taxon>
    </lineage>
</organism>
<gene>
    <name evidence="3" type="ORF">DN069_30570</name>
</gene>
<keyword evidence="2" id="KW-1133">Transmembrane helix</keyword>
<feature type="transmembrane region" description="Helical" evidence="2">
    <location>
        <begin position="12"/>
        <end position="30"/>
    </location>
</feature>
<evidence type="ECO:0000313" key="3">
    <source>
        <dbReference type="EMBL" id="RAG81878.1"/>
    </source>
</evidence>
<feature type="compositionally biased region" description="Pro residues" evidence="1">
    <location>
        <begin position="148"/>
        <end position="161"/>
    </location>
</feature>
<dbReference type="RefSeq" id="WP_111506483.1">
    <property type="nucleotide sequence ID" value="NZ_QKYN01000134.1"/>
</dbReference>
<keyword evidence="4" id="KW-1185">Reference proteome</keyword>
<feature type="compositionally biased region" description="Low complexity" evidence="1">
    <location>
        <begin position="115"/>
        <end position="147"/>
    </location>
</feature>
<feature type="region of interest" description="Disordered" evidence="1">
    <location>
        <begin position="109"/>
        <end position="161"/>
    </location>
</feature>
<keyword evidence="2" id="KW-0812">Transmembrane</keyword>
<evidence type="ECO:0000313" key="4">
    <source>
        <dbReference type="Proteomes" id="UP000248889"/>
    </source>
</evidence>
<protein>
    <submittedName>
        <fullName evidence="3">Uncharacterized protein</fullName>
    </submittedName>
</protein>
<dbReference type="EMBL" id="QKYN01000134">
    <property type="protein sequence ID" value="RAG81878.1"/>
    <property type="molecule type" value="Genomic_DNA"/>
</dbReference>
<comment type="caution">
    <text evidence="3">The sequence shown here is derived from an EMBL/GenBank/DDBJ whole genome shotgun (WGS) entry which is preliminary data.</text>
</comment>
<dbReference type="OrthoDB" id="4466486at2"/>
<evidence type="ECO:0000256" key="1">
    <source>
        <dbReference type="SAM" id="MobiDB-lite"/>
    </source>
</evidence>
<accession>A0A2X0J3B9</accession>
<name>A0A2X0J3B9_9ACTN</name>
<evidence type="ECO:0000256" key="2">
    <source>
        <dbReference type="SAM" id="Phobius"/>
    </source>
</evidence>
<sequence>MLLHFTAHPFLALYALLLLVSGIGSIVMSVTNLSGQSIGWRIFGVVAGLAFAGYGVYMGFVFDGGEYIISFKAIILPFALLASLVARMRRGKPADAAAPVQGLSQQSVTPYYGVPPEQAPYAQQPYAPRPAPYGQAQPYGQFPQYQPVQPPVPPAPQGPQG</sequence>
<proteinExistence type="predicted"/>
<keyword evidence="2" id="KW-0472">Membrane</keyword>